<dbReference type="PIRSF" id="PIRSF036557">
    <property type="entry name" value="XdhA_RC"/>
    <property type="match status" value="1"/>
</dbReference>
<dbReference type="Gene3D" id="3.30.390.50">
    <property type="entry name" value="CO dehydrogenase flavoprotein, C-terminal domain"/>
    <property type="match status" value="1"/>
</dbReference>
<keyword evidence="4 9" id="KW-0560">Oxidoreductase</keyword>
<evidence type="ECO:0000256" key="6">
    <source>
        <dbReference type="ARBA" id="ARBA00023075"/>
    </source>
</evidence>
<name>A0ABU3SYH1_9ALTE</name>
<dbReference type="InterPro" id="IPR036010">
    <property type="entry name" value="2Fe-2S_ferredoxin-like_sf"/>
</dbReference>
<dbReference type="EC" id="1.17.1.4" evidence="9"/>
<dbReference type="Pfam" id="PF01799">
    <property type="entry name" value="Fer2_2"/>
    <property type="match status" value="1"/>
</dbReference>
<evidence type="ECO:0000256" key="3">
    <source>
        <dbReference type="ARBA" id="ARBA00022827"/>
    </source>
</evidence>
<dbReference type="PANTHER" id="PTHR45444">
    <property type="entry name" value="XANTHINE DEHYDROGENASE"/>
    <property type="match status" value="1"/>
</dbReference>
<comment type="caution">
    <text evidence="9">The sequence shown here is derived from an EMBL/GenBank/DDBJ whole genome shotgun (WGS) entry which is preliminary data.</text>
</comment>
<dbReference type="InterPro" id="IPR036884">
    <property type="entry name" value="2Fe-2S-bd_dom_sf"/>
</dbReference>
<feature type="domain" description="FAD-binding PCMH-type" evidence="8">
    <location>
        <begin position="188"/>
        <end position="361"/>
    </location>
</feature>
<dbReference type="SUPFAM" id="SSF56176">
    <property type="entry name" value="FAD-binding/transporter-associated domain-like"/>
    <property type="match status" value="1"/>
</dbReference>
<keyword evidence="6" id="KW-0830">Ubiquinone</keyword>
<dbReference type="Gene3D" id="3.30.465.10">
    <property type="match status" value="1"/>
</dbReference>
<dbReference type="PROSITE" id="PS51387">
    <property type="entry name" value="FAD_PCMH"/>
    <property type="match status" value="1"/>
</dbReference>
<dbReference type="PANTHER" id="PTHR45444:SF3">
    <property type="entry name" value="XANTHINE DEHYDROGENASE"/>
    <property type="match status" value="1"/>
</dbReference>
<dbReference type="InterPro" id="IPR005107">
    <property type="entry name" value="CO_DH_flav_C"/>
</dbReference>
<dbReference type="Gene3D" id="3.30.43.10">
    <property type="entry name" value="Uridine Diphospho-n-acetylenolpyruvylglucosamine Reductase, domain 2"/>
    <property type="match status" value="1"/>
</dbReference>
<organism evidence="9 10">
    <name type="scientific">Paraglaciecola aquimarina</name>
    <dbReference type="NCBI Taxonomy" id="1235557"/>
    <lineage>
        <taxon>Bacteria</taxon>
        <taxon>Pseudomonadati</taxon>
        <taxon>Pseudomonadota</taxon>
        <taxon>Gammaproteobacteria</taxon>
        <taxon>Alteromonadales</taxon>
        <taxon>Alteromonadaceae</taxon>
        <taxon>Paraglaciecola</taxon>
    </lineage>
</organism>
<sequence>MLNDTTVKLETVSPQLNVLQWLRNQESLTGTKEGCGTGDCGACTLLVGEVKQGQWHYKTMNSCLMLLGNAHGKHIITVEFLTQTKHPELSDLHPVQRALVECHGSQCGFCTPGFVMSLLALYINNDSYPGKKAVIHALGGNLCRCTGYQPILNAAEKCFDYPRVEEPWSEMALQFEKVLTSIDAIPSLRQNDESFFVPQNLEDLLNLKNTYPTAKLVAGSTDLSIEIGQQFLHPEQIISVLQVPELSQLIETEQTFEIGAAVAYDNFIQRFCAEYPESKELFERLGSCQIRNTGTLGGSIGNASPIGDPAPLLIALNAKIEIANLNEHRVIDLQDFFVSYKKTVLQPNEVITKIIVPKRSEQQKLACHKISKRIEDDISAVCLAVNVTLKENRIISARCALGGMAAIPARATALEQALIGKFCVTQSFIEAANTIETDFTPMTDVRASAEYRLDSAKNLVTRIGTEFSTPSDDTVPVRIYHAAL</sequence>
<evidence type="ECO:0000256" key="5">
    <source>
        <dbReference type="ARBA" id="ARBA00023004"/>
    </source>
</evidence>
<dbReference type="InterPro" id="IPR002346">
    <property type="entry name" value="Mopterin_DH_FAD-bd"/>
</dbReference>
<dbReference type="Pfam" id="PF00111">
    <property type="entry name" value="Fer2"/>
    <property type="match status" value="1"/>
</dbReference>
<keyword evidence="3" id="KW-0274">FAD</keyword>
<dbReference type="Gene3D" id="3.10.20.30">
    <property type="match status" value="1"/>
</dbReference>
<dbReference type="InterPro" id="IPR001041">
    <property type="entry name" value="2Fe-2S_ferredoxin-type"/>
</dbReference>
<dbReference type="InterPro" id="IPR016167">
    <property type="entry name" value="FAD-bd_PCMH_sub1"/>
</dbReference>
<dbReference type="InterPro" id="IPR016169">
    <property type="entry name" value="FAD-bd_PCMH_sub2"/>
</dbReference>
<dbReference type="InterPro" id="IPR036318">
    <property type="entry name" value="FAD-bd_PCMH-like_sf"/>
</dbReference>
<keyword evidence="2" id="KW-0479">Metal-binding</keyword>
<evidence type="ECO:0000259" key="8">
    <source>
        <dbReference type="PROSITE" id="PS51387"/>
    </source>
</evidence>
<evidence type="ECO:0000256" key="2">
    <source>
        <dbReference type="ARBA" id="ARBA00022723"/>
    </source>
</evidence>
<dbReference type="Gene3D" id="1.10.150.120">
    <property type="entry name" value="[2Fe-2S]-binding domain"/>
    <property type="match status" value="1"/>
</dbReference>
<dbReference type="SMART" id="SM01092">
    <property type="entry name" value="CO_deh_flav_C"/>
    <property type="match status" value="1"/>
</dbReference>
<dbReference type="InterPro" id="IPR006058">
    <property type="entry name" value="2Fe2S_fd_BS"/>
</dbReference>
<keyword evidence="10" id="KW-1185">Reference proteome</keyword>
<evidence type="ECO:0000256" key="1">
    <source>
        <dbReference type="ARBA" id="ARBA00022630"/>
    </source>
</evidence>
<dbReference type="SUPFAM" id="SSF55447">
    <property type="entry name" value="CO dehydrogenase flavoprotein C-terminal domain-like"/>
    <property type="match status" value="1"/>
</dbReference>
<dbReference type="Pfam" id="PF00941">
    <property type="entry name" value="FAD_binding_5"/>
    <property type="match status" value="1"/>
</dbReference>
<proteinExistence type="predicted"/>
<dbReference type="InterPro" id="IPR016208">
    <property type="entry name" value="Ald_Oxase/xanthine_DH-like"/>
</dbReference>
<dbReference type="EMBL" id="JAWDIO010000002">
    <property type="protein sequence ID" value="MDU0355053.1"/>
    <property type="molecule type" value="Genomic_DNA"/>
</dbReference>
<reference evidence="9 10" key="1">
    <citation type="submission" date="2023-10" db="EMBL/GenBank/DDBJ databases">
        <title>Glaciecola aquimarina strain GGW-M5 nov., isolated from a coastal seawater.</title>
        <authorList>
            <person name="Bayburt H."/>
            <person name="Kim J.M."/>
            <person name="Choi B.J."/>
            <person name="Jeon C.O."/>
        </authorList>
    </citation>
    <scope>NUCLEOTIDE SEQUENCE [LARGE SCALE GENOMIC DNA]</scope>
    <source>
        <strain evidence="9 10">KCTC 32108</strain>
    </source>
</reference>
<protein>
    <submittedName>
        <fullName evidence="9">Xanthine dehydrogenase small subunit</fullName>
        <ecNumber evidence="9">1.17.1.4</ecNumber>
    </submittedName>
</protein>
<dbReference type="InterPro" id="IPR012175">
    <property type="entry name" value="Xanth_DH_ssu_bac"/>
</dbReference>
<dbReference type="SUPFAM" id="SSF54292">
    <property type="entry name" value="2Fe-2S ferredoxin-like"/>
    <property type="match status" value="1"/>
</dbReference>
<dbReference type="Pfam" id="PF03450">
    <property type="entry name" value="CO_deh_flav_C"/>
    <property type="match status" value="1"/>
</dbReference>
<dbReference type="PROSITE" id="PS00197">
    <property type="entry name" value="2FE2S_FER_1"/>
    <property type="match status" value="1"/>
</dbReference>
<keyword evidence="1" id="KW-0285">Flavoprotein</keyword>
<keyword evidence="5" id="KW-0408">Iron</keyword>
<dbReference type="RefSeq" id="WP_316026610.1">
    <property type="nucleotide sequence ID" value="NZ_JAWDIO010000002.1"/>
</dbReference>
<dbReference type="GO" id="GO:0004854">
    <property type="term" value="F:xanthine dehydrogenase activity"/>
    <property type="evidence" value="ECO:0007669"/>
    <property type="project" value="UniProtKB-EC"/>
</dbReference>
<dbReference type="Proteomes" id="UP001247805">
    <property type="component" value="Unassembled WGS sequence"/>
</dbReference>
<dbReference type="InterPro" id="IPR012675">
    <property type="entry name" value="Beta-grasp_dom_sf"/>
</dbReference>
<feature type="domain" description="2Fe-2S ferredoxin-type" evidence="7">
    <location>
        <begin position="1"/>
        <end position="81"/>
    </location>
</feature>
<dbReference type="NCBIfam" id="TIGR02963">
    <property type="entry name" value="xanthine_xdhA"/>
    <property type="match status" value="1"/>
</dbReference>
<evidence type="ECO:0000313" key="9">
    <source>
        <dbReference type="EMBL" id="MDU0355053.1"/>
    </source>
</evidence>
<dbReference type="InterPro" id="IPR036683">
    <property type="entry name" value="CO_DH_flav_C_dom_sf"/>
</dbReference>
<accession>A0ABU3SYH1</accession>
<dbReference type="InterPro" id="IPR002888">
    <property type="entry name" value="2Fe-2S-bd"/>
</dbReference>
<dbReference type="SUPFAM" id="SSF47741">
    <property type="entry name" value="CO dehydrogenase ISP C-domain like"/>
    <property type="match status" value="1"/>
</dbReference>
<evidence type="ECO:0000256" key="4">
    <source>
        <dbReference type="ARBA" id="ARBA00023002"/>
    </source>
</evidence>
<evidence type="ECO:0000313" key="10">
    <source>
        <dbReference type="Proteomes" id="UP001247805"/>
    </source>
</evidence>
<dbReference type="InterPro" id="IPR016166">
    <property type="entry name" value="FAD-bd_PCMH"/>
</dbReference>
<dbReference type="InterPro" id="IPR014307">
    <property type="entry name" value="Xanthine_DH_ssu"/>
</dbReference>
<gene>
    <name evidence="9" type="primary">xdhA</name>
    <name evidence="9" type="ORF">RS130_15125</name>
</gene>
<dbReference type="PROSITE" id="PS51085">
    <property type="entry name" value="2FE2S_FER_2"/>
    <property type="match status" value="1"/>
</dbReference>
<evidence type="ECO:0000259" key="7">
    <source>
        <dbReference type="PROSITE" id="PS51085"/>
    </source>
</evidence>